<dbReference type="OrthoDB" id="10587853at2759"/>
<gene>
    <name evidence="2" type="ORF">FOZ60_006329</name>
</gene>
<reference evidence="2 3" key="1">
    <citation type="submission" date="2020-04" db="EMBL/GenBank/DDBJ databases">
        <title>Perkinsus olseni comparative genomics.</title>
        <authorList>
            <person name="Bogema D.R."/>
        </authorList>
    </citation>
    <scope>NUCLEOTIDE SEQUENCE [LARGE SCALE GENOMIC DNA]</scope>
    <source>
        <strain evidence="2">00978-12</strain>
    </source>
</reference>
<accession>A0A7J6NQ68</accession>
<protein>
    <submittedName>
        <fullName evidence="2">Uncharacterized protein</fullName>
    </submittedName>
</protein>
<dbReference type="Proteomes" id="UP000541610">
    <property type="component" value="Unassembled WGS sequence"/>
</dbReference>
<comment type="caution">
    <text evidence="2">The sequence shown here is derived from an EMBL/GenBank/DDBJ whole genome shotgun (WGS) entry which is preliminary data.</text>
</comment>
<evidence type="ECO:0000313" key="3">
    <source>
        <dbReference type="Proteomes" id="UP000541610"/>
    </source>
</evidence>
<evidence type="ECO:0000256" key="1">
    <source>
        <dbReference type="SAM" id="MobiDB-lite"/>
    </source>
</evidence>
<proteinExistence type="predicted"/>
<sequence length="87" mass="10192">MRGRRAKVKASGEIPRHASSGVDPKVFDEHEVEELCTEVEQVLGKLRRKRIPCYDENALMLSVTRCIWAYSMKCLYRKSRTMKFEQN</sequence>
<feature type="region of interest" description="Disordered" evidence="1">
    <location>
        <begin position="1"/>
        <end position="22"/>
    </location>
</feature>
<dbReference type="AlphaFoldDB" id="A0A7J6NQ68"/>
<organism evidence="2 3">
    <name type="scientific">Perkinsus olseni</name>
    <name type="common">Perkinsus atlanticus</name>
    <dbReference type="NCBI Taxonomy" id="32597"/>
    <lineage>
        <taxon>Eukaryota</taxon>
        <taxon>Sar</taxon>
        <taxon>Alveolata</taxon>
        <taxon>Perkinsozoa</taxon>
        <taxon>Perkinsea</taxon>
        <taxon>Perkinsida</taxon>
        <taxon>Perkinsidae</taxon>
        <taxon>Perkinsus</taxon>
    </lineage>
</organism>
<name>A0A7J6NQ68_PEROL</name>
<evidence type="ECO:0000313" key="2">
    <source>
        <dbReference type="EMBL" id="KAF4685647.1"/>
    </source>
</evidence>
<dbReference type="EMBL" id="JABANP010000255">
    <property type="protein sequence ID" value="KAF4685647.1"/>
    <property type="molecule type" value="Genomic_DNA"/>
</dbReference>